<proteinExistence type="predicted"/>
<comment type="caution">
    <text evidence="2">The sequence shown here is derived from an EMBL/GenBank/DDBJ whole genome shotgun (WGS) entry which is preliminary data.</text>
</comment>
<dbReference type="OrthoDB" id="3946750at2759"/>
<feature type="region of interest" description="Disordered" evidence="1">
    <location>
        <begin position="80"/>
        <end position="113"/>
    </location>
</feature>
<gene>
    <name evidence="2" type="ORF">B2J93_7512</name>
</gene>
<organism evidence="2 3">
    <name type="scientific">Diplocarpon coronariae</name>
    <dbReference type="NCBI Taxonomy" id="2795749"/>
    <lineage>
        <taxon>Eukaryota</taxon>
        <taxon>Fungi</taxon>
        <taxon>Dikarya</taxon>
        <taxon>Ascomycota</taxon>
        <taxon>Pezizomycotina</taxon>
        <taxon>Leotiomycetes</taxon>
        <taxon>Helotiales</taxon>
        <taxon>Drepanopezizaceae</taxon>
        <taxon>Diplocarpon</taxon>
    </lineage>
</organism>
<reference evidence="2 3" key="1">
    <citation type="submission" date="2017-04" db="EMBL/GenBank/DDBJ databases">
        <title>Draft genome sequence of Marssonina coronaria NL1: causal agent of apple blotch.</title>
        <authorList>
            <person name="Cheng Q."/>
        </authorList>
    </citation>
    <scope>NUCLEOTIDE SEQUENCE [LARGE SCALE GENOMIC DNA]</scope>
    <source>
        <strain evidence="2 3">NL1</strain>
    </source>
</reference>
<accession>A0A218Z707</accession>
<dbReference type="AlphaFoldDB" id="A0A218Z707"/>
<name>A0A218Z707_9HELO</name>
<evidence type="ECO:0000313" key="3">
    <source>
        <dbReference type="Proteomes" id="UP000242519"/>
    </source>
</evidence>
<keyword evidence="3" id="KW-1185">Reference proteome</keyword>
<dbReference type="EMBL" id="MZNU01000176">
    <property type="protein sequence ID" value="OWP03494.1"/>
    <property type="molecule type" value="Genomic_DNA"/>
</dbReference>
<dbReference type="Proteomes" id="UP000242519">
    <property type="component" value="Unassembled WGS sequence"/>
</dbReference>
<protein>
    <submittedName>
        <fullName evidence="2">Uncharacterized protein</fullName>
    </submittedName>
</protein>
<feature type="region of interest" description="Disordered" evidence="1">
    <location>
        <begin position="693"/>
        <end position="727"/>
    </location>
</feature>
<evidence type="ECO:0000256" key="1">
    <source>
        <dbReference type="SAM" id="MobiDB-lite"/>
    </source>
</evidence>
<evidence type="ECO:0000313" key="2">
    <source>
        <dbReference type="EMBL" id="OWP03494.1"/>
    </source>
</evidence>
<feature type="compositionally biased region" description="Polar residues" evidence="1">
    <location>
        <begin position="629"/>
        <end position="645"/>
    </location>
</feature>
<dbReference type="InParanoid" id="A0A218Z707"/>
<feature type="compositionally biased region" description="Polar residues" evidence="1">
    <location>
        <begin position="80"/>
        <end position="100"/>
    </location>
</feature>
<feature type="region of interest" description="Disordered" evidence="1">
    <location>
        <begin position="627"/>
        <end position="647"/>
    </location>
</feature>
<sequence>MRNAWRGQDPRPGRRWLNVDELKTAEDFRRQSSNAEIKNERSRVSDQVKNRDSLYGFVRARPHMFDHGWGNLNAELSNPGSYANPESDSSPKDFSNSTTYGREGFHIDPITNRRFPAKSHVSLNESQKPDEIPVGTCKDYQSQFHDFKSPNLMTERSATSSSPELYSLGERSRKKYYATSYLEAFQTRVNERRKEHAARRKIESDEPAKESYSIEQALKTYDDKVDYQSGRFYDCAGIAVDYSDPVESGLKEYDNKISDGKACSDVVKTAERIKFVKSGLTEFEVKADYRSGMASIDLGEKLEQNDRVSEAIKDLKSSGTQPRRVDPILQALREYESSDLYKQTRKKKQGDALVKAIQDYEINHPRLMRKLTGRVPDLEKLNPVLKAIHEYEIVASEAGENFGNKEPLDPILNAFREYRAITALHGFGETKGPVHVPEAHRPLDKLLQTIEEHRVTVLRREVSSSHQGDRCPVQEGLQAYDKKVDNYRKPWHGGKRTFKPIREDTTEDLDLLRASDVRAASGIIKGPVKQTEAENSVKRKGLERDFERLHSVEEATFDESAAAKKIMETRKLVEDLRIEHSELLNHAAHARGRIDAKIAEVEAGWQPDKPAKKLTGNFVRDFPEEFEDTWTTSNPSSKTLISQSMAGRDAETDLKTVRLVPEDSFSRNPGTPRLETSMDRVLSRNPERKMEHVLQGEGDLSPNVKAVLNPESQQKSDKASSAYDTSREINKSEAGLVREVFSIHEDAYETINTTRRQIPASRQGSVELEAARSESASGNTLDLFTNTSEPTVYKILAYDPTMQSVSIAETTSMVPDASNPLTPAEVLLRLSNPSKFFSHFASLQAQGYEIVAGSGDVLVFRKVRSGAPVLERSDSTVEAHEKAAAEERKRVTNPIDGMQSTPIATTGDFASPTGFVNHDLPRGSEVPFKSNIDVRREEPVFSGRRHGREGSQSNTKTRGKRILVGAAWVAACSYVVGVVSEFFRISGLDGRGSNGD</sequence>
<dbReference type="STRING" id="503106.A0A218Z707"/>